<dbReference type="PRINTS" id="PR00958">
    <property type="entry name" value="HOMSERKINASE"/>
</dbReference>
<evidence type="ECO:0000259" key="5">
    <source>
        <dbReference type="Pfam" id="PF08544"/>
    </source>
</evidence>
<gene>
    <name evidence="6" type="ORF">FPE_LOCUS2451</name>
</gene>
<dbReference type="InterPro" id="IPR013750">
    <property type="entry name" value="GHMP_kinase_C_dom"/>
</dbReference>
<dbReference type="SUPFAM" id="SSF55060">
    <property type="entry name" value="GHMP Kinase, C-terminal domain"/>
    <property type="match status" value="1"/>
</dbReference>
<evidence type="ECO:0000256" key="2">
    <source>
        <dbReference type="ARBA" id="ARBA00022741"/>
    </source>
</evidence>
<dbReference type="GO" id="GO:0016301">
    <property type="term" value="F:kinase activity"/>
    <property type="evidence" value="ECO:0007669"/>
    <property type="project" value="UniProtKB-KW"/>
</dbReference>
<dbReference type="PANTHER" id="PTHR20861">
    <property type="entry name" value="HOMOSERINE/4-DIPHOSPHOCYTIDYL-2-C-METHYL-D-ERYTHRITOL KINASE"/>
    <property type="match status" value="1"/>
</dbReference>
<protein>
    <recommendedName>
        <fullName evidence="5">GHMP kinase C-terminal domain-containing protein</fullName>
    </recommendedName>
</protein>
<dbReference type="Gene3D" id="3.30.70.890">
    <property type="entry name" value="GHMP kinase, C-terminal domain"/>
    <property type="match status" value="1"/>
</dbReference>
<feature type="domain" description="GHMP kinase C-terminal" evidence="5">
    <location>
        <begin position="52"/>
        <end position="123"/>
    </location>
</feature>
<evidence type="ECO:0000313" key="6">
    <source>
        <dbReference type="EMBL" id="CAI9755020.1"/>
    </source>
</evidence>
<evidence type="ECO:0000256" key="4">
    <source>
        <dbReference type="ARBA" id="ARBA00022840"/>
    </source>
</evidence>
<dbReference type="AlphaFoldDB" id="A0AAD2DKC4"/>
<accession>A0AAD2DKC4</accession>
<keyword evidence="7" id="KW-1185">Reference proteome</keyword>
<dbReference type="Pfam" id="PF08544">
    <property type="entry name" value="GHMP_kinases_C"/>
    <property type="match status" value="1"/>
</dbReference>
<keyword evidence="1" id="KW-0808">Transferase</keyword>
<proteinExistence type="predicted"/>
<keyword evidence="2" id="KW-0547">Nucleotide-binding</keyword>
<keyword evidence="3" id="KW-0418">Kinase</keyword>
<dbReference type="PANTHER" id="PTHR20861:SF1">
    <property type="entry name" value="HOMOSERINE KINASE"/>
    <property type="match status" value="1"/>
</dbReference>
<evidence type="ECO:0000256" key="3">
    <source>
        <dbReference type="ARBA" id="ARBA00022777"/>
    </source>
</evidence>
<evidence type="ECO:0000256" key="1">
    <source>
        <dbReference type="ARBA" id="ARBA00022679"/>
    </source>
</evidence>
<dbReference type="EMBL" id="OU503036">
    <property type="protein sequence ID" value="CAI9755020.1"/>
    <property type="molecule type" value="Genomic_DNA"/>
</dbReference>
<evidence type="ECO:0000313" key="7">
    <source>
        <dbReference type="Proteomes" id="UP000834106"/>
    </source>
</evidence>
<dbReference type="InterPro" id="IPR036554">
    <property type="entry name" value="GHMP_kinase_C_sf"/>
</dbReference>
<keyword evidence="4" id="KW-0067">ATP-binding</keyword>
<sequence>MQLKFPHEKDLFFVLVNLKFEAPTKKMRTALPLEITMSHHVWNCSQAGALVASVLQGDVTGLGKAPSSDKIVELRRVPLVPGMEAVEKAAIEAGAFGCTISGAGPTAVAVTDDEETGRIIGERMV</sequence>
<name>A0AAD2DKC4_9LAMI</name>
<dbReference type="GO" id="GO:0005524">
    <property type="term" value="F:ATP binding"/>
    <property type="evidence" value="ECO:0007669"/>
    <property type="project" value="UniProtKB-KW"/>
</dbReference>
<organism evidence="6 7">
    <name type="scientific">Fraxinus pennsylvanica</name>
    <dbReference type="NCBI Taxonomy" id="56036"/>
    <lineage>
        <taxon>Eukaryota</taxon>
        <taxon>Viridiplantae</taxon>
        <taxon>Streptophyta</taxon>
        <taxon>Embryophyta</taxon>
        <taxon>Tracheophyta</taxon>
        <taxon>Spermatophyta</taxon>
        <taxon>Magnoliopsida</taxon>
        <taxon>eudicotyledons</taxon>
        <taxon>Gunneridae</taxon>
        <taxon>Pentapetalae</taxon>
        <taxon>asterids</taxon>
        <taxon>lamiids</taxon>
        <taxon>Lamiales</taxon>
        <taxon>Oleaceae</taxon>
        <taxon>Oleeae</taxon>
        <taxon>Fraxinus</taxon>
    </lineage>
</organism>
<reference evidence="6" key="1">
    <citation type="submission" date="2023-05" db="EMBL/GenBank/DDBJ databases">
        <authorList>
            <person name="Huff M."/>
        </authorList>
    </citation>
    <scope>NUCLEOTIDE SEQUENCE</scope>
</reference>
<dbReference type="Proteomes" id="UP000834106">
    <property type="component" value="Chromosome 1"/>
</dbReference>